<evidence type="ECO:0000313" key="4">
    <source>
        <dbReference type="Proteomes" id="UP000823046"/>
    </source>
</evidence>
<organism evidence="3 4">
    <name type="scientific">Cardiosporidium cionae</name>
    <dbReference type="NCBI Taxonomy" id="476202"/>
    <lineage>
        <taxon>Eukaryota</taxon>
        <taxon>Sar</taxon>
        <taxon>Alveolata</taxon>
        <taxon>Apicomplexa</taxon>
        <taxon>Aconoidasida</taxon>
        <taxon>Nephromycida</taxon>
        <taxon>Cardiosporidium</taxon>
    </lineage>
</organism>
<proteinExistence type="predicted"/>
<reference evidence="3 4" key="1">
    <citation type="journal article" date="2020" name="bioRxiv">
        <title>Metabolic contributions of an alphaproteobacterial endosymbiont in the apicomplexan Cardiosporidium cionae.</title>
        <authorList>
            <person name="Hunter E.S."/>
            <person name="Paight C.J."/>
            <person name="Lane C.E."/>
        </authorList>
    </citation>
    <scope>NUCLEOTIDE SEQUENCE [LARGE SCALE GENOMIC DNA]</scope>
    <source>
        <strain evidence="3">ESH_2018</strain>
    </source>
</reference>
<feature type="transmembrane region" description="Helical" evidence="2">
    <location>
        <begin position="45"/>
        <end position="65"/>
    </location>
</feature>
<keyword evidence="2" id="KW-0472">Membrane</keyword>
<keyword evidence="2" id="KW-0812">Transmembrane</keyword>
<evidence type="ECO:0000313" key="3">
    <source>
        <dbReference type="EMBL" id="KAF8819116.1"/>
    </source>
</evidence>
<keyword evidence="4" id="KW-1185">Reference proteome</keyword>
<keyword evidence="2" id="KW-1133">Transmembrane helix</keyword>
<feature type="compositionally biased region" description="Acidic residues" evidence="1">
    <location>
        <begin position="179"/>
        <end position="200"/>
    </location>
</feature>
<evidence type="ECO:0000256" key="1">
    <source>
        <dbReference type="SAM" id="MobiDB-lite"/>
    </source>
</evidence>
<gene>
    <name evidence="3" type="ORF">IE077_001639</name>
</gene>
<name>A0ABQ7J517_9APIC</name>
<dbReference type="EMBL" id="JADAQX010000951">
    <property type="protein sequence ID" value="KAF8819116.1"/>
    <property type="molecule type" value="Genomic_DNA"/>
</dbReference>
<evidence type="ECO:0000256" key="2">
    <source>
        <dbReference type="SAM" id="Phobius"/>
    </source>
</evidence>
<accession>A0ABQ7J517</accession>
<comment type="caution">
    <text evidence="3">The sequence shown here is derived from an EMBL/GenBank/DDBJ whole genome shotgun (WGS) entry which is preliminary data.</text>
</comment>
<feature type="region of interest" description="Disordered" evidence="1">
    <location>
        <begin position="171"/>
        <end position="200"/>
    </location>
</feature>
<sequence>MFLNTQHAKQIYRNWNGRYGDPMLVDYFFNKSLDQWYGDIPSYSYWWVSMTALGLAIGISSRHFLFNPDIGFRRSDQRRSIVDRWQRHMYALPYFNHSLRGFCLRFSPSFIDNEPDFNAKHAWQIRPDRNYFYGRFPLVLSAPKYHVDDPSYVQCSHEMREKYYESLGYYPERGVSNGEENESSSEEEVEENSIEETDED</sequence>
<dbReference type="Proteomes" id="UP000823046">
    <property type="component" value="Unassembled WGS sequence"/>
</dbReference>
<protein>
    <submittedName>
        <fullName evidence="3">Uncharacterized protein</fullName>
    </submittedName>
</protein>